<dbReference type="SUPFAM" id="SSF51735">
    <property type="entry name" value="NAD(P)-binding Rossmann-fold domains"/>
    <property type="match status" value="1"/>
</dbReference>
<evidence type="ECO:0000259" key="1">
    <source>
        <dbReference type="Pfam" id="PF01408"/>
    </source>
</evidence>
<dbReference type="InterPro" id="IPR051450">
    <property type="entry name" value="Gfo/Idh/MocA_Oxidoreductases"/>
</dbReference>
<accession>A0A6J6LMS1</accession>
<sequence>MAHDRLKVGIIGFGAMGKMHADQIAYLDHVEIVSVVETFPDNRIAAEKYFNNQGTVVYEDLTVALEASVLDGWIVTSSTKSHIAITKQLLEYGASVLLEKPIGESLESAKSLSNLLKKDPSKLMLGHILLWSKEFLAFKSVVEQAGSLYSMSCARNRSADHRVRYPGESPISLIMVHDLYMVHNLMAGKEPKKFSAQIRNHQLGGMDLALGQLGWENNEFASLVAHFLVPEGLPEEVNADQISAWGDDWMAKMTFGKGEIEFHSRGNSRVIAIDPPTRLGATNYFDDALRSEQECFFEVIKSKASIPLGATYEDACQIQGWVDTFNSLTQDRGAV</sequence>
<dbReference type="Pfam" id="PF01408">
    <property type="entry name" value="GFO_IDH_MocA"/>
    <property type="match status" value="1"/>
</dbReference>
<dbReference type="InterPro" id="IPR036291">
    <property type="entry name" value="NAD(P)-bd_dom_sf"/>
</dbReference>
<gene>
    <name evidence="2" type="ORF">UFOPK2254_00869</name>
</gene>
<dbReference type="PANTHER" id="PTHR43377">
    <property type="entry name" value="BILIVERDIN REDUCTASE A"/>
    <property type="match status" value="1"/>
</dbReference>
<dbReference type="Gene3D" id="3.40.50.720">
    <property type="entry name" value="NAD(P)-binding Rossmann-like Domain"/>
    <property type="match status" value="1"/>
</dbReference>
<dbReference type="Gene3D" id="3.30.360.10">
    <property type="entry name" value="Dihydrodipicolinate Reductase, domain 2"/>
    <property type="match status" value="1"/>
</dbReference>
<dbReference type="EMBL" id="CAEZWO010000079">
    <property type="protein sequence ID" value="CAB4663022.1"/>
    <property type="molecule type" value="Genomic_DNA"/>
</dbReference>
<feature type="domain" description="Gfo/Idh/MocA-like oxidoreductase N-terminal" evidence="1">
    <location>
        <begin position="6"/>
        <end position="127"/>
    </location>
</feature>
<dbReference type="AlphaFoldDB" id="A0A6J6LMS1"/>
<reference evidence="2" key="1">
    <citation type="submission" date="2020-05" db="EMBL/GenBank/DDBJ databases">
        <authorList>
            <person name="Chiriac C."/>
            <person name="Salcher M."/>
            <person name="Ghai R."/>
            <person name="Kavagutti S V."/>
        </authorList>
    </citation>
    <scope>NUCLEOTIDE SEQUENCE</scope>
</reference>
<dbReference type="PANTHER" id="PTHR43377:SF1">
    <property type="entry name" value="BILIVERDIN REDUCTASE A"/>
    <property type="match status" value="1"/>
</dbReference>
<dbReference type="InterPro" id="IPR000683">
    <property type="entry name" value="Gfo/Idh/MocA-like_OxRdtase_N"/>
</dbReference>
<proteinExistence type="predicted"/>
<name>A0A6J6LMS1_9ZZZZ</name>
<organism evidence="2">
    <name type="scientific">freshwater metagenome</name>
    <dbReference type="NCBI Taxonomy" id="449393"/>
    <lineage>
        <taxon>unclassified sequences</taxon>
        <taxon>metagenomes</taxon>
        <taxon>ecological metagenomes</taxon>
    </lineage>
</organism>
<dbReference type="GO" id="GO:0000166">
    <property type="term" value="F:nucleotide binding"/>
    <property type="evidence" value="ECO:0007669"/>
    <property type="project" value="InterPro"/>
</dbReference>
<evidence type="ECO:0000313" key="2">
    <source>
        <dbReference type="EMBL" id="CAB4663022.1"/>
    </source>
</evidence>
<protein>
    <submittedName>
        <fullName evidence="2">Unannotated protein</fullName>
    </submittedName>
</protein>